<reference evidence="2" key="1">
    <citation type="submission" date="2018-07" db="EMBL/GenBank/DDBJ databases">
        <title>Complete Genome Sequence of Spiroplasma phoeniceum.</title>
        <authorList>
            <person name="Davis R.E."/>
            <person name="Shao J.Y."/>
            <person name="Zhao Y."/>
            <person name="Silver A."/>
            <person name="Stump z."/>
            <person name="Gasparich G."/>
        </authorList>
    </citation>
    <scope>NUCLEOTIDE SEQUENCE [LARGE SCALE GENOMIC DNA]</scope>
    <source>
        <strain evidence="2">P40</strain>
    </source>
</reference>
<dbReference type="PROSITE" id="PS51257">
    <property type="entry name" value="PROKAR_LIPOPROTEIN"/>
    <property type="match status" value="1"/>
</dbReference>
<dbReference type="KEGG" id="sphh:SDAV_00431"/>
<organism evidence="1 2">
    <name type="scientific">Spiroplasma phoeniceum P40</name>
    <dbReference type="NCBI Taxonomy" id="1276259"/>
    <lineage>
        <taxon>Bacteria</taxon>
        <taxon>Bacillati</taxon>
        <taxon>Mycoplasmatota</taxon>
        <taxon>Mollicutes</taxon>
        <taxon>Entomoplasmatales</taxon>
        <taxon>Spiroplasmataceae</taxon>
        <taxon>Spiroplasma</taxon>
    </lineage>
</organism>
<keyword evidence="1" id="KW-0449">Lipoprotein</keyword>
<proteinExistence type="predicted"/>
<gene>
    <name evidence="1" type="ORF">SDAV_00431</name>
</gene>
<dbReference type="EMBL" id="CP031088">
    <property type="protein sequence ID" value="AXF95425.1"/>
    <property type="molecule type" value="Genomic_DNA"/>
</dbReference>
<protein>
    <submittedName>
        <fullName evidence="1">Lipoprotein</fullName>
    </submittedName>
</protein>
<dbReference type="InterPro" id="IPR054816">
    <property type="entry name" value="Lipoprotein_mollicutes-type_CS"/>
</dbReference>
<dbReference type="Proteomes" id="UP000253689">
    <property type="component" value="Chromosome"/>
</dbReference>
<dbReference type="NCBIfam" id="NF038029">
    <property type="entry name" value="LP_plasma"/>
    <property type="match status" value="1"/>
</dbReference>
<sequence>MKRLLSIIGAISLVGTSTLGVVSCKNPYDESKCERNNKGNWHQLCIIDFPFKDIDNNYYITIWRTSNNDDWKISMFKYETKNIIIDQKDNFNLEINSDISNTPQLLINQIRNNKKYLIKEWLNDFNNIFFKSLYVWKENSIPNIPNIDKDGNIV</sequence>
<name>A0A345DMI7_9MOLU</name>
<keyword evidence="2" id="KW-1185">Reference proteome</keyword>
<evidence type="ECO:0000313" key="2">
    <source>
        <dbReference type="Proteomes" id="UP000253689"/>
    </source>
</evidence>
<evidence type="ECO:0000313" key="1">
    <source>
        <dbReference type="EMBL" id="AXF95425.1"/>
    </source>
</evidence>
<dbReference type="AlphaFoldDB" id="A0A345DMI7"/>
<accession>A0A345DMI7</accession>
<dbReference type="RefSeq" id="WP_114564354.1">
    <property type="nucleotide sequence ID" value="NZ_CP031088.1"/>
</dbReference>